<dbReference type="EMBL" id="FNQY01000003">
    <property type="protein sequence ID" value="SDZ89182.1"/>
    <property type="molecule type" value="Genomic_DNA"/>
</dbReference>
<dbReference type="SMART" id="SM00530">
    <property type="entry name" value="HTH_XRE"/>
    <property type="match status" value="1"/>
</dbReference>
<dbReference type="Pfam" id="PF01381">
    <property type="entry name" value="HTH_3"/>
    <property type="match status" value="1"/>
</dbReference>
<reference evidence="3 4" key="1">
    <citation type="submission" date="2016-10" db="EMBL/GenBank/DDBJ databases">
        <authorList>
            <person name="de Groot N.N."/>
        </authorList>
    </citation>
    <scope>NUCLEOTIDE SEQUENCE [LARGE SCALE GENOMIC DNA]</scope>
    <source>
        <strain evidence="3 4">Vu-144</strain>
    </source>
</reference>
<dbReference type="AlphaFoldDB" id="A0A1H3WS27"/>
<name>A0A1H3WS27_9BACT</name>
<dbReference type="CDD" id="cd00093">
    <property type="entry name" value="HTH_XRE"/>
    <property type="match status" value="1"/>
</dbReference>
<keyword evidence="1" id="KW-0238">DNA-binding</keyword>
<dbReference type="OrthoDB" id="3831186at2"/>
<proteinExistence type="predicted"/>
<accession>A0A1H3WS27</accession>
<dbReference type="GO" id="GO:0003677">
    <property type="term" value="F:DNA binding"/>
    <property type="evidence" value="ECO:0007669"/>
    <property type="project" value="UniProtKB-KW"/>
</dbReference>
<dbReference type="Proteomes" id="UP000199041">
    <property type="component" value="Unassembled WGS sequence"/>
</dbReference>
<evidence type="ECO:0000313" key="4">
    <source>
        <dbReference type="Proteomes" id="UP000199041"/>
    </source>
</evidence>
<dbReference type="Gene3D" id="2.10.109.10">
    <property type="entry name" value="Umud Fragment, subunit A"/>
    <property type="match status" value="1"/>
</dbReference>
<evidence type="ECO:0000259" key="2">
    <source>
        <dbReference type="PROSITE" id="PS50943"/>
    </source>
</evidence>
<gene>
    <name evidence="3" type="ORF">SAMN05192529_103206</name>
</gene>
<sequence length="256" mass="28812">MTTYAGKNLKYLRKLRGWTQAQMADKLGIKRSLIGAYEESRAEPRIDVLTAIGQIFKLSLDELFLEDLDQPGEGTYLDRRRALMMASTTEAKVQFVPVKAAAGYLAGYEDNEFLDELNTFTLPMLAPGFYRAFEIVGDSMLPTPSGSVVVGEKVEHLNDVKNNNAYIVVSRSNGIVYKRIVRNNKTKDQQVTLVSDNPIYEPYNLDSIDIMEIWKAQMIITKIDKHQRWDVGQMAGLAGVVNNLQQEVASLKKQIS</sequence>
<evidence type="ECO:0000313" key="3">
    <source>
        <dbReference type="EMBL" id="SDZ89182.1"/>
    </source>
</evidence>
<dbReference type="InterPro" id="IPR036286">
    <property type="entry name" value="LexA/Signal_pep-like_sf"/>
</dbReference>
<dbReference type="Pfam" id="PF00717">
    <property type="entry name" value="Peptidase_S24"/>
    <property type="match status" value="1"/>
</dbReference>
<dbReference type="PANTHER" id="PTHR46558">
    <property type="entry name" value="TRACRIPTIONAL REGULATORY PROTEIN-RELATED-RELATED"/>
    <property type="match status" value="1"/>
</dbReference>
<dbReference type="Gene3D" id="1.10.260.40">
    <property type="entry name" value="lambda repressor-like DNA-binding domains"/>
    <property type="match status" value="1"/>
</dbReference>
<keyword evidence="4" id="KW-1185">Reference proteome</keyword>
<dbReference type="SUPFAM" id="SSF51306">
    <property type="entry name" value="LexA/Signal peptidase"/>
    <property type="match status" value="1"/>
</dbReference>
<dbReference type="RefSeq" id="WP_091394202.1">
    <property type="nucleotide sequence ID" value="NZ_FNQY01000003.1"/>
</dbReference>
<feature type="domain" description="HTH cro/C1-type" evidence="2">
    <location>
        <begin position="9"/>
        <end position="63"/>
    </location>
</feature>
<protein>
    <submittedName>
        <fullName evidence="3">Helix-turn-helix</fullName>
    </submittedName>
</protein>
<dbReference type="PANTHER" id="PTHR46558:SF4">
    <property type="entry name" value="DNA-BIDING PHAGE PROTEIN"/>
    <property type="match status" value="1"/>
</dbReference>
<dbReference type="STRING" id="551991.SAMN05192529_103206"/>
<dbReference type="CDD" id="cd06529">
    <property type="entry name" value="S24_LexA-like"/>
    <property type="match status" value="1"/>
</dbReference>
<dbReference type="InterPro" id="IPR015927">
    <property type="entry name" value="Peptidase_S24_S26A/B/C"/>
</dbReference>
<evidence type="ECO:0000256" key="1">
    <source>
        <dbReference type="ARBA" id="ARBA00023125"/>
    </source>
</evidence>
<organism evidence="3 4">
    <name type="scientific">Arachidicoccus rhizosphaerae</name>
    <dbReference type="NCBI Taxonomy" id="551991"/>
    <lineage>
        <taxon>Bacteria</taxon>
        <taxon>Pseudomonadati</taxon>
        <taxon>Bacteroidota</taxon>
        <taxon>Chitinophagia</taxon>
        <taxon>Chitinophagales</taxon>
        <taxon>Chitinophagaceae</taxon>
        <taxon>Arachidicoccus</taxon>
    </lineage>
</organism>
<dbReference type="InterPro" id="IPR001387">
    <property type="entry name" value="Cro/C1-type_HTH"/>
</dbReference>
<dbReference type="InterPro" id="IPR039418">
    <property type="entry name" value="LexA-like"/>
</dbReference>
<dbReference type="SUPFAM" id="SSF47413">
    <property type="entry name" value="lambda repressor-like DNA-binding domains"/>
    <property type="match status" value="1"/>
</dbReference>
<dbReference type="InterPro" id="IPR010982">
    <property type="entry name" value="Lambda_DNA-bd_dom_sf"/>
</dbReference>
<dbReference type="PROSITE" id="PS50943">
    <property type="entry name" value="HTH_CROC1"/>
    <property type="match status" value="1"/>
</dbReference>